<feature type="compositionally biased region" description="Basic residues" evidence="8">
    <location>
        <begin position="139"/>
        <end position="149"/>
    </location>
</feature>
<dbReference type="InterPro" id="IPR036236">
    <property type="entry name" value="Znf_C2H2_sf"/>
</dbReference>
<dbReference type="GO" id="GO:0005730">
    <property type="term" value="C:nucleolus"/>
    <property type="evidence" value="ECO:0007669"/>
    <property type="project" value="TreeGrafter"/>
</dbReference>
<evidence type="ECO:0000259" key="9">
    <source>
        <dbReference type="Pfam" id="PF08790"/>
    </source>
</evidence>
<dbReference type="STRING" id="1569628.A0A316UVZ4"/>
<evidence type="ECO:0000256" key="4">
    <source>
        <dbReference type="ARBA" id="ARBA00022771"/>
    </source>
</evidence>
<dbReference type="AlphaFoldDB" id="A0A316UVZ4"/>
<dbReference type="PROSITE" id="PS51804">
    <property type="entry name" value="ZF_C2HC_LYAR"/>
    <property type="match status" value="1"/>
</dbReference>
<proteinExistence type="predicted"/>
<dbReference type="OrthoDB" id="21474at2759"/>
<name>A0A316UVZ4_9BASI</name>
<keyword evidence="11" id="KW-1185">Reference proteome</keyword>
<feature type="compositionally biased region" description="Low complexity" evidence="8">
    <location>
        <begin position="72"/>
        <end position="95"/>
    </location>
</feature>
<keyword evidence="5" id="KW-0862">Zinc</keyword>
<evidence type="ECO:0000256" key="7">
    <source>
        <dbReference type="PROSITE-ProRule" id="PRU01145"/>
    </source>
</evidence>
<evidence type="ECO:0000313" key="11">
    <source>
        <dbReference type="Proteomes" id="UP000245884"/>
    </source>
</evidence>
<dbReference type="GO" id="GO:0008270">
    <property type="term" value="F:zinc ion binding"/>
    <property type="evidence" value="ECO:0007669"/>
    <property type="project" value="UniProtKB-KW"/>
</dbReference>
<dbReference type="InterPro" id="IPR014898">
    <property type="entry name" value="Znf_C2H2_LYAR"/>
</dbReference>
<dbReference type="SUPFAM" id="SSF57667">
    <property type="entry name" value="beta-beta-alpha zinc fingers"/>
    <property type="match status" value="2"/>
</dbReference>
<evidence type="ECO:0000256" key="2">
    <source>
        <dbReference type="ARBA" id="ARBA00022723"/>
    </source>
</evidence>
<evidence type="ECO:0000256" key="6">
    <source>
        <dbReference type="ARBA" id="ARBA00023242"/>
    </source>
</evidence>
<evidence type="ECO:0000313" key="10">
    <source>
        <dbReference type="EMBL" id="PWN29174.1"/>
    </source>
</evidence>
<keyword evidence="4 7" id="KW-0863">Zinc-finger</keyword>
<dbReference type="Proteomes" id="UP000245884">
    <property type="component" value="Unassembled WGS sequence"/>
</dbReference>
<gene>
    <name evidence="10" type="ORF">BDZ90DRAFT_259224</name>
</gene>
<dbReference type="GO" id="GO:0003677">
    <property type="term" value="F:DNA binding"/>
    <property type="evidence" value="ECO:0007669"/>
    <property type="project" value="InterPro"/>
</dbReference>
<feature type="compositionally biased region" description="Polar residues" evidence="8">
    <location>
        <begin position="96"/>
        <end position="112"/>
    </location>
</feature>
<protein>
    <recommendedName>
        <fullName evidence="9">Zinc finger C2H2 LYAR-type domain-containing protein</fullName>
    </recommendedName>
</protein>
<dbReference type="EMBL" id="KZ819664">
    <property type="protein sequence ID" value="PWN29174.1"/>
    <property type="molecule type" value="Genomic_DNA"/>
</dbReference>
<dbReference type="GO" id="GO:0006364">
    <property type="term" value="P:rRNA processing"/>
    <property type="evidence" value="ECO:0007669"/>
    <property type="project" value="TreeGrafter"/>
</dbReference>
<dbReference type="GeneID" id="37029968"/>
<comment type="subcellular location">
    <subcellularLocation>
        <location evidence="1">Nucleus</location>
    </subcellularLocation>
</comment>
<organism evidence="10 11">
    <name type="scientific">Jaminaea rosea</name>
    <dbReference type="NCBI Taxonomy" id="1569628"/>
    <lineage>
        <taxon>Eukaryota</taxon>
        <taxon>Fungi</taxon>
        <taxon>Dikarya</taxon>
        <taxon>Basidiomycota</taxon>
        <taxon>Ustilaginomycotina</taxon>
        <taxon>Exobasidiomycetes</taxon>
        <taxon>Microstromatales</taxon>
        <taxon>Microstromatales incertae sedis</taxon>
        <taxon>Jaminaea</taxon>
    </lineage>
</organism>
<keyword evidence="6" id="KW-0539">Nucleus</keyword>
<feature type="region of interest" description="Disordered" evidence="8">
    <location>
        <begin position="65"/>
        <end position="169"/>
    </location>
</feature>
<reference evidence="10 11" key="1">
    <citation type="journal article" date="2018" name="Mol. Biol. Evol.">
        <title>Broad Genomic Sampling Reveals a Smut Pathogenic Ancestry of the Fungal Clade Ustilaginomycotina.</title>
        <authorList>
            <person name="Kijpornyongpan T."/>
            <person name="Mondo S.J."/>
            <person name="Barry K."/>
            <person name="Sandor L."/>
            <person name="Lee J."/>
            <person name="Lipzen A."/>
            <person name="Pangilinan J."/>
            <person name="LaButti K."/>
            <person name="Hainaut M."/>
            <person name="Henrissat B."/>
            <person name="Grigoriev I.V."/>
            <person name="Spatafora J.W."/>
            <person name="Aime M.C."/>
        </authorList>
    </citation>
    <scope>NUCLEOTIDE SEQUENCE [LARGE SCALE GENOMIC DNA]</scope>
    <source>
        <strain evidence="10 11">MCA 5214</strain>
    </source>
</reference>
<keyword evidence="3" id="KW-0677">Repeat</keyword>
<dbReference type="PANTHER" id="PTHR13100:SF10">
    <property type="entry name" value="CELL GROWTH-REGULATING NUCLEOLAR PROTEIN"/>
    <property type="match status" value="1"/>
</dbReference>
<accession>A0A316UVZ4</accession>
<dbReference type="GO" id="GO:0000122">
    <property type="term" value="P:negative regulation of transcription by RNA polymerase II"/>
    <property type="evidence" value="ECO:0007669"/>
    <property type="project" value="TreeGrafter"/>
</dbReference>
<dbReference type="Gene3D" id="3.30.1490.490">
    <property type="match status" value="1"/>
</dbReference>
<evidence type="ECO:0000256" key="3">
    <source>
        <dbReference type="ARBA" id="ARBA00022737"/>
    </source>
</evidence>
<evidence type="ECO:0000256" key="1">
    <source>
        <dbReference type="ARBA" id="ARBA00004123"/>
    </source>
</evidence>
<dbReference type="Pfam" id="PF08790">
    <property type="entry name" value="zf-LYAR"/>
    <property type="match status" value="1"/>
</dbReference>
<dbReference type="RefSeq" id="XP_025363786.1">
    <property type="nucleotide sequence ID" value="XM_025508145.1"/>
</dbReference>
<dbReference type="InterPro" id="IPR039999">
    <property type="entry name" value="LYAR"/>
</dbReference>
<feature type="domain" description="Zinc finger C2H2 LYAR-type" evidence="9">
    <location>
        <begin position="30"/>
        <end position="58"/>
    </location>
</feature>
<evidence type="ECO:0000256" key="8">
    <source>
        <dbReference type="SAM" id="MobiDB-lite"/>
    </source>
</evidence>
<evidence type="ECO:0000256" key="5">
    <source>
        <dbReference type="ARBA" id="ARBA00022833"/>
    </source>
</evidence>
<sequence>MVSFCCDSCTDVVKKPKLDQHYNSRCGASFTCLDCSKTFYAPPEWKSHTSCISEAQKYERTVWQGDKKKGGNKQQQQQQRAQQNGNGAGHASNGATPSTSNGVPVNASQQAESSTSSSSSKRKHDEAAAANDGVSKADKKAKKAARKAAKASNGAATDSRPAEASATPAAATSLRQRVVALAAGKQTSLYDLLESHAGESKKLQKELLKSIMVGQDGSLAWA</sequence>
<keyword evidence="2" id="KW-0479">Metal-binding</keyword>
<dbReference type="PANTHER" id="PTHR13100">
    <property type="entry name" value="CELL GROWTH-REGULATING NUCLEOLAR PROTEIN LYAR"/>
    <property type="match status" value="1"/>
</dbReference>